<evidence type="ECO:0000313" key="3">
    <source>
        <dbReference type="Proteomes" id="UP000199656"/>
    </source>
</evidence>
<evidence type="ECO:0000256" key="1">
    <source>
        <dbReference type="SAM" id="Phobius"/>
    </source>
</evidence>
<feature type="transmembrane region" description="Helical" evidence="1">
    <location>
        <begin position="7"/>
        <end position="27"/>
    </location>
</feature>
<evidence type="ECO:0000313" key="2">
    <source>
        <dbReference type="EMBL" id="SEB12331.1"/>
    </source>
</evidence>
<dbReference type="EMBL" id="FNRL01000056">
    <property type="protein sequence ID" value="SEB12331.1"/>
    <property type="molecule type" value="Genomic_DNA"/>
</dbReference>
<gene>
    <name evidence="2" type="ORF">SAMN05660909_05660</name>
</gene>
<dbReference type="AlphaFoldDB" id="A0A1H4GSM5"/>
<dbReference type="RefSeq" id="WP_089766330.1">
    <property type="nucleotide sequence ID" value="NZ_BKAT01000079.1"/>
</dbReference>
<reference evidence="3" key="1">
    <citation type="submission" date="2016-10" db="EMBL/GenBank/DDBJ databases">
        <authorList>
            <person name="Varghese N."/>
            <person name="Submissions S."/>
        </authorList>
    </citation>
    <scope>NUCLEOTIDE SEQUENCE [LARGE SCALE GENOMIC DNA]</scope>
    <source>
        <strain evidence="3">DSM 23920</strain>
    </source>
</reference>
<keyword evidence="1" id="KW-0472">Membrane</keyword>
<keyword evidence="1" id="KW-1133">Transmembrane helix</keyword>
<feature type="transmembrane region" description="Helical" evidence="1">
    <location>
        <begin position="39"/>
        <end position="58"/>
    </location>
</feature>
<protein>
    <submittedName>
        <fullName evidence="2">Uncharacterized protein</fullName>
    </submittedName>
</protein>
<sequence>MEILKVLILLFIAGVILVAILAGYAILDSILASVMRLLAQISFWVLVVAGIVFSIIIFRKN</sequence>
<dbReference type="STRING" id="408074.SAMN05660909_05660"/>
<organism evidence="2 3">
    <name type="scientific">Chitinophaga terrae</name>
    <name type="common">ex Kim and Jung 2007</name>
    <dbReference type="NCBI Taxonomy" id="408074"/>
    <lineage>
        <taxon>Bacteria</taxon>
        <taxon>Pseudomonadati</taxon>
        <taxon>Bacteroidota</taxon>
        <taxon>Chitinophagia</taxon>
        <taxon>Chitinophagales</taxon>
        <taxon>Chitinophagaceae</taxon>
        <taxon>Chitinophaga</taxon>
    </lineage>
</organism>
<keyword evidence="3" id="KW-1185">Reference proteome</keyword>
<dbReference type="Proteomes" id="UP000199656">
    <property type="component" value="Unassembled WGS sequence"/>
</dbReference>
<proteinExistence type="predicted"/>
<keyword evidence="1" id="KW-0812">Transmembrane</keyword>
<name>A0A1H4GSM5_9BACT</name>
<accession>A0A1H4GSM5</accession>